<feature type="domain" description="ABC transmembrane type-1" evidence="9">
    <location>
        <begin position="112"/>
        <end position="317"/>
    </location>
</feature>
<reference evidence="10 11" key="1">
    <citation type="submission" date="2016-10" db="EMBL/GenBank/DDBJ databases">
        <authorList>
            <person name="de Groot N.N."/>
        </authorList>
    </citation>
    <scope>NUCLEOTIDE SEQUENCE [LARGE SCALE GENOMIC DNA]</scope>
    <source>
        <strain evidence="10 11">DSM 22024</strain>
    </source>
</reference>
<dbReference type="STRING" id="117157.SAMN04489717_3740"/>
<dbReference type="Proteomes" id="UP000198983">
    <property type="component" value="Chromosome I"/>
</dbReference>
<feature type="compositionally biased region" description="Polar residues" evidence="8">
    <location>
        <begin position="1"/>
        <end position="10"/>
    </location>
</feature>
<feature type="transmembrane region" description="Helical" evidence="7">
    <location>
        <begin position="147"/>
        <end position="167"/>
    </location>
</feature>
<evidence type="ECO:0000256" key="7">
    <source>
        <dbReference type="RuleBase" id="RU363032"/>
    </source>
</evidence>
<keyword evidence="3" id="KW-1003">Cell membrane</keyword>
<dbReference type="Gene3D" id="1.10.3720.10">
    <property type="entry name" value="MetI-like"/>
    <property type="match status" value="1"/>
</dbReference>
<feature type="transmembrane region" description="Helical" evidence="7">
    <location>
        <begin position="48"/>
        <end position="69"/>
    </location>
</feature>
<feature type="transmembrane region" description="Helical" evidence="7">
    <location>
        <begin position="299"/>
        <end position="318"/>
    </location>
</feature>
<dbReference type="GO" id="GO:0055085">
    <property type="term" value="P:transmembrane transport"/>
    <property type="evidence" value="ECO:0007669"/>
    <property type="project" value="InterPro"/>
</dbReference>
<dbReference type="PANTHER" id="PTHR43744">
    <property type="entry name" value="ABC TRANSPORTER PERMEASE PROTEIN MG189-RELATED-RELATED"/>
    <property type="match status" value="1"/>
</dbReference>
<accession>A0A1H1URE2</accession>
<dbReference type="PROSITE" id="PS50928">
    <property type="entry name" value="ABC_TM1"/>
    <property type="match status" value="1"/>
</dbReference>
<comment type="similarity">
    <text evidence="7">Belongs to the binding-protein-dependent transport system permease family.</text>
</comment>
<evidence type="ECO:0000313" key="10">
    <source>
        <dbReference type="EMBL" id="SDS75017.1"/>
    </source>
</evidence>
<dbReference type="InterPro" id="IPR035906">
    <property type="entry name" value="MetI-like_sf"/>
</dbReference>
<dbReference type="RefSeq" id="WP_092654901.1">
    <property type="nucleotide sequence ID" value="NZ_LT629732.1"/>
</dbReference>
<dbReference type="SUPFAM" id="SSF161098">
    <property type="entry name" value="MetI-like"/>
    <property type="match status" value="1"/>
</dbReference>
<dbReference type="CDD" id="cd06261">
    <property type="entry name" value="TM_PBP2"/>
    <property type="match status" value="1"/>
</dbReference>
<evidence type="ECO:0000256" key="3">
    <source>
        <dbReference type="ARBA" id="ARBA00022475"/>
    </source>
</evidence>
<name>A0A1H1URE2_9ACTN</name>
<comment type="subcellular location">
    <subcellularLocation>
        <location evidence="1 7">Cell membrane</location>
        <topology evidence="1 7">Multi-pass membrane protein</topology>
    </subcellularLocation>
</comment>
<evidence type="ECO:0000256" key="5">
    <source>
        <dbReference type="ARBA" id="ARBA00022989"/>
    </source>
</evidence>
<evidence type="ECO:0000256" key="4">
    <source>
        <dbReference type="ARBA" id="ARBA00022692"/>
    </source>
</evidence>
<gene>
    <name evidence="10" type="ORF">SAMN04489717_3740</name>
</gene>
<evidence type="ECO:0000256" key="6">
    <source>
        <dbReference type="ARBA" id="ARBA00023136"/>
    </source>
</evidence>
<proteinExistence type="inferred from homology"/>
<dbReference type="PANTHER" id="PTHR43744:SF9">
    <property type="entry name" value="POLYGALACTURONAN_RHAMNOGALACTURONAN TRANSPORT SYSTEM PERMEASE PROTEIN YTCP"/>
    <property type="match status" value="1"/>
</dbReference>
<evidence type="ECO:0000259" key="9">
    <source>
        <dbReference type="PROSITE" id="PS50928"/>
    </source>
</evidence>
<dbReference type="EMBL" id="LT629732">
    <property type="protein sequence ID" value="SDS75017.1"/>
    <property type="molecule type" value="Genomic_DNA"/>
</dbReference>
<keyword evidence="5 7" id="KW-1133">Transmembrane helix</keyword>
<dbReference type="Pfam" id="PF00528">
    <property type="entry name" value="BPD_transp_1"/>
    <property type="match status" value="1"/>
</dbReference>
<feature type="transmembrane region" description="Helical" evidence="7">
    <location>
        <begin position="112"/>
        <end position="135"/>
    </location>
</feature>
<sequence length="333" mass="36607">MVTSSEQPPTRTAGPDSPGTDPSDPELVSGDQITSPARRAQLDRNPRWADTIIHVVLIVLGLVTLLPMVNILAKSMSSSASIAADPLMLLPRNLTAEAYHYIFETPVLMRSFGVTVFATLVGTSLNLFFTTTAAYGLSKTYIPGYRLLMWIVIVPMLFGAGLIPTYLLLKNIGLINNVWVLVFSGLVSPFNLILMRNFFWSIPAEIEESARIDGASDLQVLWHIVLPLSKPVLATIGLFYGVAHWNDFFTGLFFLTDSSKWPLQVVMRSIIIDQSMLGMGGMNAPTQDLQRMVISADNIRAATIIFSTVPILLAYPFLQRYFVKGIILGAVKG</sequence>
<keyword evidence="11" id="KW-1185">Reference proteome</keyword>
<protein>
    <submittedName>
        <fullName evidence="10">Carbohydrate ABC transporter membrane protein 2, CUT1 family</fullName>
    </submittedName>
</protein>
<organism evidence="10 11">
    <name type="scientific">Actinopolymorpha singaporensis</name>
    <dbReference type="NCBI Taxonomy" id="117157"/>
    <lineage>
        <taxon>Bacteria</taxon>
        <taxon>Bacillati</taxon>
        <taxon>Actinomycetota</taxon>
        <taxon>Actinomycetes</taxon>
        <taxon>Propionibacteriales</taxon>
        <taxon>Actinopolymorphaceae</taxon>
        <taxon>Actinopolymorpha</taxon>
    </lineage>
</organism>
<keyword evidence="6 7" id="KW-0472">Membrane</keyword>
<evidence type="ECO:0000256" key="8">
    <source>
        <dbReference type="SAM" id="MobiDB-lite"/>
    </source>
</evidence>
<dbReference type="GO" id="GO:0005886">
    <property type="term" value="C:plasma membrane"/>
    <property type="evidence" value="ECO:0007669"/>
    <property type="project" value="UniProtKB-SubCell"/>
</dbReference>
<evidence type="ECO:0000313" key="11">
    <source>
        <dbReference type="Proteomes" id="UP000198983"/>
    </source>
</evidence>
<evidence type="ECO:0000256" key="1">
    <source>
        <dbReference type="ARBA" id="ARBA00004651"/>
    </source>
</evidence>
<feature type="transmembrane region" description="Helical" evidence="7">
    <location>
        <begin position="179"/>
        <end position="199"/>
    </location>
</feature>
<keyword evidence="4 7" id="KW-0812">Transmembrane</keyword>
<feature type="region of interest" description="Disordered" evidence="8">
    <location>
        <begin position="1"/>
        <end position="33"/>
    </location>
</feature>
<dbReference type="InterPro" id="IPR000515">
    <property type="entry name" value="MetI-like"/>
</dbReference>
<keyword evidence="2 7" id="KW-0813">Transport</keyword>
<evidence type="ECO:0000256" key="2">
    <source>
        <dbReference type="ARBA" id="ARBA00022448"/>
    </source>
</evidence>
<dbReference type="AlphaFoldDB" id="A0A1H1URE2"/>
<dbReference type="OrthoDB" id="2063054at2"/>
<feature type="transmembrane region" description="Helical" evidence="7">
    <location>
        <begin position="220"/>
        <end position="243"/>
    </location>
</feature>